<keyword evidence="3" id="KW-1185">Reference proteome</keyword>
<evidence type="ECO:0000256" key="1">
    <source>
        <dbReference type="SAM" id="SignalP"/>
    </source>
</evidence>
<reference evidence="2 3" key="1">
    <citation type="submission" date="2023-07" db="EMBL/GenBank/DDBJ databases">
        <title>Sorghum-associated microbial communities from plants grown in Nebraska, USA.</title>
        <authorList>
            <person name="Schachtman D."/>
        </authorList>
    </citation>
    <scope>NUCLEOTIDE SEQUENCE [LARGE SCALE GENOMIC DNA]</scope>
    <source>
        <strain evidence="2 3">3773</strain>
    </source>
</reference>
<keyword evidence="1" id="KW-0732">Signal</keyword>
<accession>A0ABU1TM38</accession>
<dbReference type="Proteomes" id="UP001255185">
    <property type="component" value="Unassembled WGS sequence"/>
</dbReference>
<dbReference type="EMBL" id="JAVDVI010000003">
    <property type="protein sequence ID" value="MDR6966882.1"/>
    <property type="molecule type" value="Genomic_DNA"/>
</dbReference>
<protein>
    <recommendedName>
        <fullName evidence="4">Lipoprotein</fullName>
    </recommendedName>
</protein>
<organism evidence="2 3">
    <name type="scientific">Flavobacterium arsenatis</name>
    <dbReference type="NCBI Taxonomy" id="1484332"/>
    <lineage>
        <taxon>Bacteria</taxon>
        <taxon>Pseudomonadati</taxon>
        <taxon>Bacteroidota</taxon>
        <taxon>Flavobacteriia</taxon>
        <taxon>Flavobacteriales</taxon>
        <taxon>Flavobacteriaceae</taxon>
        <taxon>Flavobacterium</taxon>
    </lineage>
</organism>
<feature type="chain" id="PRO_5045332038" description="Lipoprotein" evidence="1">
    <location>
        <begin position="22"/>
        <end position="194"/>
    </location>
</feature>
<name>A0ABU1TM38_9FLAO</name>
<evidence type="ECO:0000313" key="2">
    <source>
        <dbReference type="EMBL" id="MDR6966882.1"/>
    </source>
</evidence>
<gene>
    <name evidence="2" type="ORF">J2X31_000882</name>
</gene>
<comment type="caution">
    <text evidence="2">The sequence shown here is derived from an EMBL/GenBank/DDBJ whole genome shotgun (WGS) entry which is preliminary data.</text>
</comment>
<dbReference type="PROSITE" id="PS51257">
    <property type="entry name" value="PROKAR_LIPOPROTEIN"/>
    <property type="match status" value="1"/>
</dbReference>
<evidence type="ECO:0008006" key="4">
    <source>
        <dbReference type="Google" id="ProtNLM"/>
    </source>
</evidence>
<proteinExistence type="predicted"/>
<evidence type="ECO:0000313" key="3">
    <source>
        <dbReference type="Proteomes" id="UP001255185"/>
    </source>
</evidence>
<feature type="signal peptide" evidence="1">
    <location>
        <begin position="1"/>
        <end position="21"/>
    </location>
</feature>
<sequence>MKKLLTPFLLLLLISCNQKKAKVEETTIETSTPTEVTADTISTTSEVPATDDPIANIRQKVESINNNKDLQKKQYQFKCDEMMTVDYFYRNSEIVKIAVDFGTVGDVYAKEGYYYDEDKLIFIYEFVEGGPACEGCLKKNEYRAYVLNDKTIKYLKDQTEDDCKKCEFKASSREYKLLEAKNQTEIKELFCKKR</sequence>
<dbReference type="RefSeq" id="WP_310024763.1">
    <property type="nucleotide sequence ID" value="NZ_JAVDVI010000003.1"/>
</dbReference>